<organism evidence="2 3">
    <name type="scientific">Stenotrophomonas nematodicola</name>
    <dbReference type="NCBI Taxonomy" id="2656746"/>
    <lineage>
        <taxon>Bacteria</taxon>
        <taxon>Pseudomonadati</taxon>
        <taxon>Pseudomonadota</taxon>
        <taxon>Gammaproteobacteria</taxon>
        <taxon>Lysobacterales</taxon>
        <taxon>Lysobacteraceae</taxon>
        <taxon>Stenotrophomonas</taxon>
    </lineage>
</organism>
<accession>A0ABW7CV19</accession>
<comment type="caution">
    <text evidence="2">The sequence shown here is derived from an EMBL/GenBank/DDBJ whole genome shotgun (WGS) entry which is preliminary data.</text>
</comment>
<evidence type="ECO:0000313" key="2">
    <source>
        <dbReference type="EMBL" id="MFG6108800.1"/>
    </source>
</evidence>
<gene>
    <name evidence="2" type="ORF">ACEU0G_002793</name>
</gene>
<dbReference type="EMBL" id="JBHGCJ010000003">
    <property type="protein sequence ID" value="MFG6108800.1"/>
    <property type="molecule type" value="Genomic_DNA"/>
</dbReference>
<feature type="signal peptide" evidence="1">
    <location>
        <begin position="1"/>
        <end position="19"/>
    </location>
</feature>
<evidence type="ECO:0000256" key="1">
    <source>
        <dbReference type="SAM" id="SignalP"/>
    </source>
</evidence>
<dbReference type="PROSITE" id="PS51257">
    <property type="entry name" value="PROKAR_LIPOPROTEIN"/>
    <property type="match status" value="1"/>
</dbReference>
<dbReference type="RefSeq" id="WP_394162190.1">
    <property type="nucleotide sequence ID" value="NZ_JBHGCJ010000003.1"/>
</dbReference>
<name>A0ABW7CV19_9GAMM</name>
<sequence length="93" mass="9911">MYSRLPGVTILLCATLLSAGCGTAQIKRWSKPGASEAQKQQDLAECDYDASKATVGDGRAPRSTDDAVGDGVVRGMEKSDLIKTCMRVRGYRG</sequence>
<keyword evidence="1" id="KW-0732">Signal</keyword>
<keyword evidence="3" id="KW-1185">Reference proteome</keyword>
<feature type="chain" id="PRO_5046952771" description="Lipoprotein" evidence="1">
    <location>
        <begin position="20"/>
        <end position="93"/>
    </location>
</feature>
<reference evidence="2 3" key="1">
    <citation type="submission" date="2024-09" db="EMBL/GenBank/DDBJ databases">
        <authorList>
            <consortium name="All-Russian atlas of soil microorganisms"/>
            <consortium name="as a basis for the search for new antimicrobial producers and enzymes with unique properties"/>
            <person name="Sokolova E.A."/>
            <person name="Voronina E.N."/>
        </authorList>
    </citation>
    <scope>NUCLEOTIDE SEQUENCE [LARGE SCALE GENOMIC DNA]</scope>
    <source>
        <strain evidence="2 3">AF-22b-331.1</strain>
    </source>
</reference>
<dbReference type="Proteomes" id="UP001605261">
    <property type="component" value="Unassembled WGS sequence"/>
</dbReference>
<evidence type="ECO:0000313" key="3">
    <source>
        <dbReference type="Proteomes" id="UP001605261"/>
    </source>
</evidence>
<evidence type="ECO:0008006" key="4">
    <source>
        <dbReference type="Google" id="ProtNLM"/>
    </source>
</evidence>
<proteinExistence type="predicted"/>
<protein>
    <recommendedName>
        <fullName evidence="4">Lipoprotein</fullName>
    </recommendedName>
</protein>